<evidence type="ECO:0008006" key="4">
    <source>
        <dbReference type="Google" id="ProtNLM"/>
    </source>
</evidence>
<protein>
    <recommendedName>
        <fullName evidence="4">Transmembrane protein</fullName>
    </recommendedName>
</protein>
<keyword evidence="1" id="KW-0812">Transmembrane</keyword>
<sequence>MMVNSRKDSAIRDHEQVVVKDWRRRISDHLAYALLVYTALQIFVTMKQLKEMTSTTLPYLALIVLVAMIIPAARMLEKHWSELTDAEAFDPAQASRFKRDRIIIWAFAIGTPFVLAGIARLIAAF</sequence>
<evidence type="ECO:0000256" key="1">
    <source>
        <dbReference type="SAM" id="Phobius"/>
    </source>
</evidence>
<dbReference type="EMBL" id="BMIO01000002">
    <property type="protein sequence ID" value="GGD37056.1"/>
    <property type="molecule type" value="Genomic_DNA"/>
</dbReference>
<dbReference type="OrthoDB" id="7450715at2"/>
<organism evidence="2 3">
    <name type="scientific">Croceicoccus pelagius</name>
    <dbReference type="NCBI Taxonomy" id="1703341"/>
    <lineage>
        <taxon>Bacteria</taxon>
        <taxon>Pseudomonadati</taxon>
        <taxon>Pseudomonadota</taxon>
        <taxon>Alphaproteobacteria</taxon>
        <taxon>Sphingomonadales</taxon>
        <taxon>Erythrobacteraceae</taxon>
        <taxon>Croceicoccus</taxon>
    </lineage>
</organism>
<dbReference type="Proteomes" id="UP000598997">
    <property type="component" value="Unassembled WGS sequence"/>
</dbReference>
<gene>
    <name evidence="2" type="ORF">GCM10010989_08980</name>
</gene>
<accession>A0A916YAR6</accession>
<comment type="caution">
    <text evidence="2">The sequence shown here is derived from an EMBL/GenBank/DDBJ whole genome shotgun (WGS) entry which is preliminary data.</text>
</comment>
<proteinExistence type="predicted"/>
<keyword evidence="3" id="KW-1185">Reference proteome</keyword>
<evidence type="ECO:0000313" key="3">
    <source>
        <dbReference type="Proteomes" id="UP000598997"/>
    </source>
</evidence>
<feature type="transmembrane region" description="Helical" evidence="1">
    <location>
        <begin position="55"/>
        <end position="73"/>
    </location>
</feature>
<reference evidence="2 3" key="1">
    <citation type="journal article" date="2014" name="Int. J. Syst. Evol. Microbiol.">
        <title>Complete genome sequence of Corynebacterium casei LMG S-19264T (=DSM 44701T), isolated from a smear-ripened cheese.</title>
        <authorList>
            <consortium name="US DOE Joint Genome Institute (JGI-PGF)"/>
            <person name="Walter F."/>
            <person name="Albersmeier A."/>
            <person name="Kalinowski J."/>
            <person name="Ruckert C."/>
        </authorList>
    </citation>
    <scope>NUCLEOTIDE SEQUENCE [LARGE SCALE GENOMIC DNA]</scope>
    <source>
        <strain evidence="2 3">CGMCC 1.15358</strain>
    </source>
</reference>
<keyword evidence="1" id="KW-1133">Transmembrane helix</keyword>
<dbReference type="AlphaFoldDB" id="A0A916YAR6"/>
<keyword evidence="1" id="KW-0472">Membrane</keyword>
<feature type="transmembrane region" description="Helical" evidence="1">
    <location>
        <begin position="30"/>
        <end position="49"/>
    </location>
</feature>
<dbReference type="RefSeq" id="WP_156521744.1">
    <property type="nucleotide sequence ID" value="NZ_BMIO01000002.1"/>
</dbReference>
<evidence type="ECO:0000313" key="2">
    <source>
        <dbReference type="EMBL" id="GGD37056.1"/>
    </source>
</evidence>
<name>A0A916YAR6_9SPHN</name>
<feature type="transmembrane region" description="Helical" evidence="1">
    <location>
        <begin position="102"/>
        <end position="123"/>
    </location>
</feature>